<gene>
    <name evidence="2" type="ORF">DIR46_19835</name>
</gene>
<keyword evidence="1" id="KW-0472">Membrane</keyword>
<dbReference type="AlphaFoldDB" id="A0A2S2DM44"/>
<protein>
    <recommendedName>
        <fullName evidence="4">DUF4230 domain-containing protein</fullName>
    </recommendedName>
</protein>
<keyword evidence="3" id="KW-1185">Reference proteome</keyword>
<keyword evidence="1" id="KW-0812">Transmembrane</keyword>
<evidence type="ECO:0000313" key="2">
    <source>
        <dbReference type="EMBL" id="AWL06463.1"/>
    </source>
</evidence>
<proteinExistence type="predicted"/>
<sequence length="252" mass="27379">MASPLALIMHEVAGRPQACGSHRHHPVDWPGFNASILSSMKSPQRLPLLLVAITAAAIIFAFVKKPPEQDVLPPPLVSLEKMGHLVSLKMNYSDVIEFTQPNAVDIPWSQWEVRLGSTRVLLVARGDCTIATDLRQARYEDIDERARTLSIVLPPPTPLQARISHDARNRGGSYFYAVTEQGLQAFIPSAQTRTTAMNNALGTAQKAVQAACSQPAVLNTAKENAATVMQATLAATGWMPTVIWEPLSSARP</sequence>
<accession>A0A2S2DM44</accession>
<keyword evidence="1" id="KW-1133">Transmembrane helix</keyword>
<dbReference type="InterPro" id="IPR025324">
    <property type="entry name" value="DUF4230"/>
</dbReference>
<dbReference type="Proteomes" id="UP000245820">
    <property type="component" value="Chromosome"/>
</dbReference>
<feature type="transmembrane region" description="Helical" evidence="1">
    <location>
        <begin position="46"/>
        <end position="63"/>
    </location>
</feature>
<evidence type="ECO:0008006" key="4">
    <source>
        <dbReference type="Google" id="ProtNLM"/>
    </source>
</evidence>
<dbReference type="KEGG" id="mtim:DIR46_19835"/>
<organism evidence="2 3">
    <name type="scientific">Massilia oculi</name>
    <dbReference type="NCBI Taxonomy" id="945844"/>
    <lineage>
        <taxon>Bacteria</taxon>
        <taxon>Pseudomonadati</taxon>
        <taxon>Pseudomonadota</taxon>
        <taxon>Betaproteobacteria</taxon>
        <taxon>Burkholderiales</taxon>
        <taxon>Oxalobacteraceae</taxon>
        <taxon>Telluria group</taxon>
        <taxon>Massilia</taxon>
    </lineage>
</organism>
<dbReference type="OrthoDB" id="8818969at2"/>
<name>A0A2S2DM44_9BURK</name>
<dbReference type="EMBL" id="CP029343">
    <property type="protein sequence ID" value="AWL06463.1"/>
    <property type="molecule type" value="Genomic_DNA"/>
</dbReference>
<evidence type="ECO:0000313" key="3">
    <source>
        <dbReference type="Proteomes" id="UP000245820"/>
    </source>
</evidence>
<reference evidence="2 3" key="1">
    <citation type="submission" date="2018-05" db="EMBL/GenBank/DDBJ databases">
        <title>Complete genome sequence of Massilia oculi sp. nov. CCUG 43427T (=DSM 26321T), the type strain of M. oculi, and comparison with genome sequences of other Massilia strains.</title>
        <authorList>
            <person name="Zhu B."/>
        </authorList>
    </citation>
    <scope>NUCLEOTIDE SEQUENCE [LARGE SCALE GENOMIC DNA]</scope>
    <source>
        <strain evidence="2 3">CCUG 43427</strain>
    </source>
</reference>
<dbReference type="Pfam" id="PF14014">
    <property type="entry name" value="DUF4230"/>
    <property type="match status" value="1"/>
</dbReference>
<evidence type="ECO:0000256" key="1">
    <source>
        <dbReference type="SAM" id="Phobius"/>
    </source>
</evidence>